<dbReference type="Gene3D" id="3.90.1150.10">
    <property type="entry name" value="Aspartate Aminotransferase, domain 1"/>
    <property type="match status" value="1"/>
</dbReference>
<dbReference type="Gene3D" id="3.40.640.10">
    <property type="entry name" value="Type I PLP-dependent aspartate aminotransferase-like (Major domain)"/>
    <property type="match status" value="1"/>
</dbReference>
<reference evidence="8" key="1">
    <citation type="submission" date="2018-03" db="EMBL/GenBank/DDBJ databases">
        <title>A comparative analysis of the Nautiliaceae.</title>
        <authorList>
            <person name="Grosche A."/>
            <person name="Smedile F."/>
            <person name="Vetriani C."/>
        </authorList>
    </citation>
    <scope>NUCLEOTIDE SEQUENCE [LARGE SCALE GENOMIC DNA]</scope>
    <source>
        <strain evidence="8">TB6</strain>
    </source>
</reference>
<dbReference type="PANTHER" id="PTHR30244:SF34">
    <property type="entry name" value="DTDP-4-AMINO-4,6-DIDEOXYGALACTOSE TRANSAMINASE"/>
    <property type="match status" value="1"/>
</dbReference>
<dbReference type="InterPro" id="IPR015422">
    <property type="entry name" value="PyrdxlP-dep_Trfase_small"/>
</dbReference>
<reference evidence="6 7" key="2">
    <citation type="submission" date="2018-11" db="EMBL/GenBank/DDBJ databases">
        <title>Genomic Encyclopedia of Type Strains, Phase IV (KMG-IV): sequencing the most valuable type-strain genomes for metagenomic binning, comparative biology and taxonomic classification.</title>
        <authorList>
            <person name="Goeker M."/>
        </authorList>
    </citation>
    <scope>NUCLEOTIDE SEQUENCE [LARGE SCALE GENOMIC DNA]</scope>
    <source>
        <strain evidence="6 7">DSM 27783</strain>
    </source>
</reference>
<dbReference type="Proteomes" id="UP000272781">
    <property type="component" value="Unassembled WGS sequence"/>
</dbReference>
<evidence type="ECO:0000256" key="2">
    <source>
        <dbReference type="PIRSR" id="PIRSR000390-1"/>
    </source>
</evidence>
<dbReference type="InterPro" id="IPR015421">
    <property type="entry name" value="PyrdxlP-dep_Trfase_major"/>
</dbReference>
<evidence type="ECO:0000256" key="3">
    <source>
        <dbReference type="PIRSR" id="PIRSR000390-2"/>
    </source>
</evidence>
<reference evidence="5" key="3">
    <citation type="submission" date="2019-06" db="EMBL/GenBank/DDBJ databases">
        <title>A comparative analysis of the Nautiliaceae.</title>
        <authorList>
            <person name="Grosche A."/>
            <person name="Smedile F."/>
            <person name="Vetriani C."/>
        </authorList>
    </citation>
    <scope>NUCLEOTIDE SEQUENCE</scope>
    <source>
        <strain evidence="5">TB6</strain>
    </source>
</reference>
<dbReference type="InterPro" id="IPR020026">
    <property type="entry name" value="PseC"/>
</dbReference>
<dbReference type="SUPFAM" id="SSF53383">
    <property type="entry name" value="PLP-dependent transferases"/>
    <property type="match status" value="1"/>
</dbReference>
<feature type="active site" description="Proton acceptor" evidence="2">
    <location>
        <position position="190"/>
    </location>
</feature>
<dbReference type="EC" id="2.6.1.92" evidence="5"/>
<dbReference type="Pfam" id="PF01041">
    <property type="entry name" value="DegT_DnrJ_EryC1"/>
    <property type="match status" value="1"/>
</dbReference>
<protein>
    <submittedName>
        <fullName evidence="6">UDP-4-amino-4, 6-dideoxy-N-acetyl-beta-L-altrosamine transaminase</fullName>
        <ecNumber evidence="5">2.6.1.92</ecNumber>
    </submittedName>
</protein>
<dbReference type="AlphaFoldDB" id="A0AAJ4RBR0"/>
<keyword evidence="5" id="KW-0032">Aminotransferase</keyword>
<evidence type="ECO:0000256" key="1">
    <source>
        <dbReference type="ARBA" id="ARBA00037999"/>
    </source>
</evidence>
<evidence type="ECO:0000256" key="4">
    <source>
        <dbReference type="RuleBase" id="RU004508"/>
    </source>
</evidence>
<proteinExistence type="inferred from homology"/>
<dbReference type="EMBL" id="RJVK01000004">
    <property type="protein sequence ID" value="ROR39092.1"/>
    <property type="molecule type" value="Genomic_DNA"/>
</dbReference>
<accession>A0AAJ4RBR0</accession>
<dbReference type="PIRSF" id="PIRSF000390">
    <property type="entry name" value="PLP_StrS"/>
    <property type="match status" value="1"/>
</dbReference>
<sequence>MENKKINKFIPYGRQYIDQNDKNAVLEVLDSDFLTTGPKVREFEKALCEYTGAKYAVVVSNGTAALHIASLILLNPGDLVITTPNSFLATSNSILYAGAKPIFVDINQDGNINLDEAIKLLEKNPKIKAVYPVHFSGNPVDMEKLKFIRENFNVKILEDAAHAIGAVYDEGKIGNCKYSDITIFSFHPVKHITTAEGGAILTNDEEIYKKAQILRNHGMVKENFINKDMAYDKKGNVNPWYYEMQMLGYNYRITDIQCALGISQLKKLDSFIQKRHEIAKKYDKAFENSKIKPLYTFNKNSAYHLYVVRVDFSKLNITKAELFYKMREAQIGLQLHYIPINKQPYYQNLGYGNENLPNMYKYYEEAFSLPMYPALNEKEQEYVIEKLFDIIK</sequence>
<name>A0AAJ4RBR0_9BACT</name>
<dbReference type="GO" id="GO:0000271">
    <property type="term" value="P:polysaccharide biosynthetic process"/>
    <property type="evidence" value="ECO:0007669"/>
    <property type="project" value="TreeGrafter"/>
</dbReference>
<dbReference type="CDD" id="cd00616">
    <property type="entry name" value="AHBA_syn"/>
    <property type="match status" value="1"/>
</dbReference>
<dbReference type="Proteomes" id="UP000298805">
    <property type="component" value="Chromosome"/>
</dbReference>
<evidence type="ECO:0000313" key="6">
    <source>
        <dbReference type="EMBL" id="ROR39092.1"/>
    </source>
</evidence>
<keyword evidence="3 4" id="KW-0663">Pyridoxal phosphate</keyword>
<dbReference type="RefSeq" id="WP_123352971.1">
    <property type="nucleotide sequence ID" value="NZ_CP027432.2"/>
</dbReference>
<dbReference type="InterPro" id="IPR015424">
    <property type="entry name" value="PyrdxlP-dep_Trfase"/>
</dbReference>
<dbReference type="GO" id="GO:0008483">
    <property type="term" value="F:transaminase activity"/>
    <property type="evidence" value="ECO:0007669"/>
    <property type="project" value="UniProtKB-KW"/>
</dbReference>
<dbReference type="PANTHER" id="PTHR30244">
    <property type="entry name" value="TRANSAMINASE"/>
    <property type="match status" value="1"/>
</dbReference>
<dbReference type="GO" id="GO:0030170">
    <property type="term" value="F:pyridoxal phosphate binding"/>
    <property type="evidence" value="ECO:0007669"/>
    <property type="project" value="TreeGrafter"/>
</dbReference>
<evidence type="ECO:0000313" key="5">
    <source>
        <dbReference type="EMBL" id="QCI29087.1"/>
    </source>
</evidence>
<dbReference type="InterPro" id="IPR000653">
    <property type="entry name" value="DegT/StrS_aminotransferase"/>
</dbReference>
<dbReference type="NCBIfam" id="TIGR03588">
    <property type="entry name" value="PseC"/>
    <property type="match status" value="1"/>
</dbReference>
<keyword evidence="8" id="KW-1185">Reference proteome</keyword>
<keyword evidence="5" id="KW-0808">Transferase</keyword>
<evidence type="ECO:0000313" key="7">
    <source>
        <dbReference type="Proteomes" id="UP000272781"/>
    </source>
</evidence>
<gene>
    <name evidence="5" type="primary">pseC</name>
    <name evidence="5" type="ORF">C6V80_08980</name>
    <name evidence="6" type="ORF">EDC58_1590</name>
</gene>
<dbReference type="EMBL" id="CP027432">
    <property type="protein sequence ID" value="QCI29087.1"/>
    <property type="molecule type" value="Genomic_DNA"/>
</dbReference>
<comment type="similarity">
    <text evidence="1 4">Belongs to the DegT/DnrJ/EryC1 family.</text>
</comment>
<feature type="modified residue" description="N6-(pyridoxal phosphate)lysine" evidence="3">
    <location>
        <position position="190"/>
    </location>
</feature>
<evidence type="ECO:0000313" key="8">
    <source>
        <dbReference type="Proteomes" id="UP000298805"/>
    </source>
</evidence>
<organism evidence="6 7">
    <name type="scientific">Caminibacter pacificus</name>
    <dbReference type="NCBI Taxonomy" id="1424653"/>
    <lineage>
        <taxon>Bacteria</taxon>
        <taxon>Pseudomonadati</taxon>
        <taxon>Campylobacterota</taxon>
        <taxon>Epsilonproteobacteria</taxon>
        <taxon>Nautiliales</taxon>
        <taxon>Nautiliaceae</taxon>
        <taxon>Caminibacter</taxon>
    </lineage>
</organism>